<evidence type="ECO:0000256" key="2">
    <source>
        <dbReference type="SAM" id="SignalP"/>
    </source>
</evidence>
<proteinExistence type="predicted"/>
<feature type="compositionally biased region" description="Gly residues" evidence="1">
    <location>
        <begin position="549"/>
        <end position="560"/>
    </location>
</feature>
<name>A0ABT6HYP1_9ACTN</name>
<dbReference type="RefSeq" id="WP_279933196.1">
    <property type="nucleotide sequence ID" value="NZ_JARWBG010000086.1"/>
</dbReference>
<reference evidence="4 5" key="1">
    <citation type="submission" date="2023-04" db="EMBL/GenBank/DDBJ databases">
        <title>Streptomyces chengmaiensis sp. nov. isolated from the stem of mangrove plant in Hainan.</title>
        <authorList>
            <person name="Huang X."/>
            <person name="Zhou S."/>
            <person name="Chu X."/>
            <person name="Xie Y."/>
            <person name="Lin Y."/>
        </authorList>
    </citation>
    <scope>NUCLEOTIDE SEQUENCE [LARGE SCALE GENOMIC DNA]</scope>
    <source>
        <strain evidence="4 5">HNM0663</strain>
    </source>
</reference>
<accession>A0ABT6HYP1</accession>
<dbReference type="Proteomes" id="UP001223144">
    <property type="component" value="Unassembled WGS sequence"/>
</dbReference>
<evidence type="ECO:0000313" key="5">
    <source>
        <dbReference type="Proteomes" id="UP001223144"/>
    </source>
</evidence>
<dbReference type="Gene3D" id="3.10.310.50">
    <property type="match status" value="1"/>
</dbReference>
<protein>
    <submittedName>
        <fullName evidence="4">TPM domain-containing protein</fullName>
    </submittedName>
</protein>
<dbReference type="EMBL" id="JARWBG010000086">
    <property type="protein sequence ID" value="MDH2393839.1"/>
    <property type="molecule type" value="Genomic_DNA"/>
</dbReference>
<feature type="region of interest" description="Disordered" evidence="1">
    <location>
        <begin position="220"/>
        <end position="249"/>
    </location>
</feature>
<organism evidence="4 5">
    <name type="scientific">Streptomyces chengmaiensis</name>
    <dbReference type="NCBI Taxonomy" id="3040919"/>
    <lineage>
        <taxon>Bacteria</taxon>
        <taxon>Bacillati</taxon>
        <taxon>Actinomycetota</taxon>
        <taxon>Actinomycetes</taxon>
        <taxon>Kitasatosporales</taxon>
        <taxon>Streptomycetaceae</taxon>
        <taxon>Streptomyces</taxon>
    </lineage>
</organism>
<keyword evidence="2" id="KW-0732">Signal</keyword>
<dbReference type="Pfam" id="PF04536">
    <property type="entry name" value="TPM_phosphatase"/>
    <property type="match status" value="1"/>
</dbReference>
<sequence>MTPTAAPAAVRAVLALLAAAWWLTPPAAWAAPAEDPVELNRQRQIVDRVDALGDREPAVAVALDRLFEEQRLRLFVVYVRDFSGRSGQEWAERTAELSRLGERDILLAVASADRRHGSWADEGSPLAPAQLAQVGQTAIDPALRESDWAGAAIGAADGYAAVLSGEPVTTPAITPGEADPGGGAGEGTAGTGAGDLVLPIAVIGSAAAVAAYAVARRRRRTATRTTPQGNQAGWSAPQLPGPPEQPPLAELDDRARRSLVETDDAFRTSGEELALAAARFGAEATRPFTEAVDFAEAELTSAFRLRQQLDDAYPEDEPTRRRMLEEIVARCTEADRRLDAVAEDFGELRALEHDAPAVLAAAEEEYGELSGRMVTAEAALGVLRLRYAPSASAPVAGHAEQAQDRLLFAGACLDEARQAAEEEDRGTAAVRVRAAEGALSQGRQLMEAIDRRGQELAEAAGKLPELLSQAEVEGRLQAAPYDPLAALRRAVEASGRDARSLLDPAALGARASIAAAADHITTHRAAIGSRARTLLSEARRHLERARGLAGRGDGGVWTGGKDGDPQAALAETQRADALAREALRLATADTAGYRGPVAPGAAGLGGALLGGVVLPATAEGRPPVPARFGGPPP</sequence>
<feature type="signal peptide" evidence="2">
    <location>
        <begin position="1"/>
        <end position="30"/>
    </location>
</feature>
<evidence type="ECO:0000256" key="1">
    <source>
        <dbReference type="SAM" id="MobiDB-lite"/>
    </source>
</evidence>
<evidence type="ECO:0000313" key="4">
    <source>
        <dbReference type="EMBL" id="MDH2393839.1"/>
    </source>
</evidence>
<keyword evidence="5" id="KW-1185">Reference proteome</keyword>
<feature type="chain" id="PRO_5047452470" evidence="2">
    <location>
        <begin position="31"/>
        <end position="633"/>
    </location>
</feature>
<evidence type="ECO:0000259" key="3">
    <source>
        <dbReference type="Pfam" id="PF04536"/>
    </source>
</evidence>
<gene>
    <name evidence="4" type="ORF">QCN29_34815</name>
</gene>
<dbReference type="InterPro" id="IPR007621">
    <property type="entry name" value="TPM_dom"/>
</dbReference>
<comment type="caution">
    <text evidence="4">The sequence shown here is derived from an EMBL/GenBank/DDBJ whole genome shotgun (WGS) entry which is preliminary data.</text>
</comment>
<feature type="domain" description="TPM" evidence="3">
    <location>
        <begin position="56"/>
        <end position="161"/>
    </location>
</feature>
<feature type="region of interest" description="Disordered" evidence="1">
    <location>
        <begin position="546"/>
        <end position="565"/>
    </location>
</feature>